<accession>A0ABR9J625</accession>
<dbReference type="Pfam" id="PF06695">
    <property type="entry name" value="Sm_multidrug_ex"/>
    <property type="match status" value="1"/>
</dbReference>
<gene>
    <name evidence="2" type="ORF">H4W26_001193</name>
</gene>
<evidence type="ECO:0000313" key="2">
    <source>
        <dbReference type="EMBL" id="MBE1514438.1"/>
    </source>
</evidence>
<feature type="transmembrane region" description="Helical" evidence="1">
    <location>
        <begin position="108"/>
        <end position="130"/>
    </location>
</feature>
<feature type="transmembrane region" description="Helical" evidence="1">
    <location>
        <begin position="39"/>
        <end position="59"/>
    </location>
</feature>
<reference evidence="2 3" key="1">
    <citation type="submission" date="2020-10" db="EMBL/GenBank/DDBJ databases">
        <title>Sequencing the genomes of 1000 actinobacteria strains.</title>
        <authorList>
            <person name="Klenk H.-P."/>
        </authorList>
    </citation>
    <scope>NUCLEOTIDE SEQUENCE [LARGE SCALE GENOMIC DNA]</scope>
    <source>
        <strain evidence="2 3">DSM 15474</strain>
    </source>
</reference>
<feature type="transmembrane region" description="Helical" evidence="1">
    <location>
        <begin position="136"/>
        <end position="158"/>
    </location>
</feature>
<proteinExistence type="predicted"/>
<dbReference type="EMBL" id="JADBEE010000001">
    <property type="protein sequence ID" value="MBE1514438.1"/>
    <property type="molecule type" value="Genomic_DNA"/>
</dbReference>
<evidence type="ECO:0000313" key="3">
    <source>
        <dbReference type="Proteomes" id="UP000636579"/>
    </source>
</evidence>
<keyword evidence="1" id="KW-0472">Membrane</keyword>
<organism evidence="2 3">
    <name type="scientific">Nesterenkonia halotolerans</name>
    <dbReference type="NCBI Taxonomy" id="225325"/>
    <lineage>
        <taxon>Bacteria</taxon>
        <taxon>Bacillati</taxon>
        <taxon>Actinomycetota</taxon>
        <taxon>Actinomycetes</taxon>
        <taxon>Micrococcales</taxon>
        <taxon>Micrococcaceae</taxon>
        <taxon>Nesterenkonia</taxon>
    </lineage>
</organism>
<protein>
    <submittedName>
        <fullName evidence="2">Membrane protein</fullName>
    </submittedName>
</protein>
<dbReference type="Proteomes" id="UP000636579">
    <property type="component" value="Unassembled WGS sequence"/>
</dbReference>
<keyword evidence="1" id="KW-1133">Transmembrane helix</keyword>
<evidence type="ECO:0000256" key="1">
    <source>
        <dbReference type="SAM" id="Phobius"/>
    </source>
</evidence>
<dbReference type="InterPro" id="IPR009577">
    <property type="entry name" value="Sm_multidrug_ex"/>
</dbReference>
<name>A0ABR9J625_9MICC</name>
<dbReference type="RefSeq" id="WP_192591187.1">
    <property type="nucleotide sequence ID" value="NZ_JADBEE010000001.1"/>
</dbReference>
<keyword evidence="1" id="KW-0812">Transmembrane</keyword>
<sequence>MSTAHWWGLLTMFLGGALPWLEAVVVIPGGILAGLPAGPVVIAATTGNLLTIGIAAWCGEQIRGWLTRRRASRDAKKLDEETLARKEVQRAKRQRRVQRVMDRGGMPALAVMGPIIGTQFIAVAVVAMGISATRSFLWVSAGTVAWALVVAVATVGGFEALGGG</sequence>
<keyword evidence="3" id="KW-1185">Reference proteome</keyword>
<comment type="caution">
    <text evidence="2">The sequence shown here is derived from an EMBL/GenBank/DDBJ whole genome shotgun (WGS) entry which is preliminary data.</text>
</comment>